<reference evidence="1" key="1">
    <citation type="submission" date="2019-03" db="EMBL/GenBank/DDBJ databases">
        <title>Single cell metagenomics reveals metabolic interactions within the superorganism composed of flagellate Streblomastix strix and complex community of Bacteroidetes bacteria on its surface.</title>
        <authorList>
            <person name="Treitli S.C."/>
            <person name="Kolisko M."/>
            <person name="Husnik F."/>
            <person name="Keeling P."/>
            <person name="Hampl V."/>
        </authorList>
    </citation>
    <scope>NUCLEOTIDE SEQUENCE</scope>
    <source>
        <strain evidence="1">STM</strain>
    </source>
</reference>
<proteinExistence type="predicted"/>
<evidence type="ECO:0000313" key="1">
    <source>
        <dbReference type="EMBL" id="KAA6319488.1"/>
    </source>
</evidence>
<accession>A0A5J4QES3</accession>
<gene>
    <name evidence="1" type="ORF">EZS27_030625</name>
</gene>
<sequence length="319" mass="37534">MYSVKTVHSFNEISYFNFKDQVKSLVREEINEKNKDYILNVDEAEYIEYLKDNFTLQPLRILNDTEIVEQPKIVKDIIEDTRLRRGFEAQFYEFTAKYHFEGSAILFRVQPNPRTMTSYEITINEHSNTVFFKFRLSDKSVEKYNREKSSTYNLAFMNIDNINKNVDEINSEIVSEINNSFYRRKEELKKENDFFAAINIKVNEGTKSVFTVPSIKKKSVPQPPMPPKKEFTSEPSLSRDIYDDILKVINDLGKGMERKPSLYQNKDEEQLRDYFVMFLETRYDATTATGETFNRGGKTDITLKYADDDSNLFVAECKF</sequence>
<comment type="caution">
    <text evidence="1">The sequence shown here is derived from an EMBL/GenBank/DDBJ whole genome shotgun (WGS) entry which is preliminary data.</text>
</comment>
<dbReference type="AlphaFoldDB" id="A0A5J4QES3"/>
<organism evidence="1">
    <name type="scientific">termite gut metagenome</name>
    <dbReference type="NCBI Taxonomy" id="433724"/>
    <lineage>
        <taxon>unclassified sequences</taxon>
        <taxon>metagenomes</taxon>
        <taxon>organismal metagenomes</taxon>
    </lineage>
</organism>
<dbReference type="EMBL" id="SNRY01003864">
    <property type="protein sequence ID" value="KAA6319488.1"/>
    <property type="molecule type" value="Genomic_DNA"/>
</dbReference>
<name>A0A5J4QES3_9ZZZZ</name>
<protein>
    <submittedName>
        <fullName evidence="1">Uncharacterized protein</fullName>
    </submittedName>
</protein>